<evidence type="ECO:0000313" key="2">
    <source>
        <dbReference type="Proteomes" id="UP001057402"/>
    </source>
</evidence>
<dbReference type="EMBL" id="CM042887">
    <property type="protein sequence ID" value="KAI4331435.1"/>
    <property type="molecule type" value="Genomic_DNA"/>
</dbReference>
<name>A0ACB9N4E5_9MYRT</name>
<gene>
    <name evidence="1" type="ORF">MLD38_029624</name>
</gene>
<comment type="caution">
    <text evidence="1">The sequence shown here is derived from an EMBL/GenBank/DDBJ whole genome shotgun (WGS) entry which is preliminary data.</text>
</comment>
<organism evidence="1 2">
    <name type="scientific">Melastoma candidum</name>
    <dbReference type="NCBI Taxonomy" id="119954"/>
    <lineage>
        <taxon>Eukaryota</taxon>
        <taxon>Viridiplantae</taxon>
        <taxon>Streptophyta</taxon>
        <taxon>Embryophyta</taxon>
        <taxon>Tracheophyta</taxon>
        <taxon>Spermatophyta</taxon>
        <taxon>Magnoliopsida</taxon>
        <taxon>eudicotyledons</taxon>
        <taxon>Gunneridae</taxon>
        <taxon>Pentapetalae</taxon>
        <taxon>rosids</taxon>
        <taxon>malvids</taxon>
        <taxon>Myrtales</taxon>
        <taxon>Melastomataceae</taxon>
        <taxon>Melastomatoideae</taxon>
        <taxon>Melastomateae</taxon>
        <taxon>Melastoma</taxon>
    </lineage>
</organism>
<dbReference type="Proteomes" id="UP001057402">
    <property type="component" value="Chromosome 8"/>
</dbReference>
<reference evidence="2" key="1">
    <citation type="journal article" date="2023" name="Front. Plant Sci.">
        <title>Chromosomal-level genome assembly of Melastoma candidum provides insights into trichome evolution.</title>
        <authorList>
            <person name="Zhong Y."/>
            <person name="Wu W."/>
            <person name="Sun C."/>
            <person name="Zou P."/>
            <person name="Liu Y."/>
            <person name="Dai S."/>
            <person name="Zhou R."/>
        </authorList>
    </citation>
    <scope>NUCLEOTIDE SEQUENCE [LARGE SCALE GENOMIC DNA]</scope>
</reference>
<accession>A0ACB9N4E5</accession>
<evidence type="ECO:0000313" key="1">
    <source>
        <dbReference type="EMBL" id="KAI4331435.1"/>
    </source>
</evidence>
<proteinExistence type="predicted"/>
<sequence length="216" mass="23541">MAPAATVSAILPSVAAATVVMTRTCSFCLRCGPRGERGPLIKGRTLSTEAIHAIQALKRSPDSTANLSRLIKSDLVAALKELLRQDRVPLALRALSVLESEHGRIDLSVYAEVAATLARNRMAEEMEELVGILERDPEQLDGRERVGVWSRILKAVNAVGKREAVVRMCGVMRKQWGSGKADDYSVKVLCRGLRDVGESALADEVESDYGMTKVWP</sequence>
<keyword evidence="2" id="KW-1185">Reference proteome</keyword>
<protein>
    <submittedName>
        <fullName evidence="1">Uncharacterized protein</fullName>
    </submittedName>
</protein>